<protein>
    <submittedName>
        <fullName evidence="1">Uncharacterized protein</fullName>
    </submittedName>
</protein>
<evidence type="ECO:0000313" key="1">
    <source>
        <dbReference type="EMBL" id="NBC45867.1"/>
    </source>
</evidence>
<organism evidence="1 2">
    <name type="scientific">Corallococcus exiguus</name>
    <dbReference type="NCBI Taxonomy" id="83462"/>
    <lineage>
        <taxon>Bacteria</taxon>
        <taxon>Pseudomonadati</taxon>
        <taxon>Myxococcota</taxon>
        <taxon>Myxococcia</taxon>
        <taxon>Myxococcales</taxon>
        <taxon>Cystobacterineae</taxon>
        <taxon>Myxococcaceae</taxon>
        <taxon>Corallococcus</taxon>
    </lineage>
</organism>
<reference evidence="1 2" key="1">
    <citation type="submission" date="2020-01" db="EMBL/GenBank/DDBJ databases">
        <title>The draft genome sequence of Corallococcus exiguus DSM 14696.</title>
        <authorList>
            <person name="Zhang X."/>
            <person name="Zhu H."/>
        </authorList>
    </citation>
    <scope>NUCLEOTIDE SEQUENCE [LARGE SCALE GENOMIC DNA]</scope>
    <source>
        <strain evidence="1 2">DSM 14696</strain>
    </source>
</reference>
<dbReference type="AlphaFoldDB" id="A0A7X4YK61"/>
<keyword evidence="2" id="KW-1185">Reference proteome</keyword>
<evidence type="ECO:0000313" key="2">
    <source>
        <dbReference type="Proteomes" id="UP000537825"/>
    </source>
</evidence>
<name>A0A7X4YK61_9BACT</name>
<accession>A0A7X4YK61</accession>
<sequence length="87" mass="9651">MKLGEAYGIKGPALLGVMDAFKGLKNSPGEEFQHFVGILSLPGGPVTPRREEWDQYFDGLRESPNFKNKVEGLKRYLAEQSQPNKAA</sequence>
<gene>
    <name evidence="1" type="ORF">GTZ93_39380</name>
</gene>
<dbReference type="EMBL" id="JAAAPK010000016">
    <property type="protein sequence ID" value="NBC45867.1"/>
    <property type="molecule type" value="Genomic_DNA"/>
</dbReference>
<dbReference type="Proteomes" id="UP000537825">
    <property type="component" value="Unassembled WGS sequence"/>
</dbReference>
<proteinExistence type="predicted"/>
<dbReference type="RefSeq" id="WP_139919191.1">
    <property type="nucleotide sequence ID" value="NZ_CBCSLE010000109.1"/>
</dbReference>
<comment type="caution">
    <text evidence="1">The sequence shown here is derived from an EMBL/GenBank/DDBJ whole genome shotgun (WGS) entry which is preliminary data.</text>
</comment>